<dbReference type="InterPro" id="IPR008928">
    <property type="entry name" value="6-hairpin_glycosidase_sf"/>
</dbReference>
<feature type="domain" description="Non-reducing end beta-L-arabinofuranosidase-like GH127 catalytic" evidence="1">
    <location>
        <begin position="167"/>
        <end position="475"/>
    </location>
</feature>
<dbReference type="EMBL" id="DVLU01000053">
    <property type="protein sequence ID" value="HIT85332.1"/>
    <property type="molecule type" value="Genomic_DNA"/>
</dbReference>
<keyword evidence="3" id="KW-0378">Hydrolase</keyword>
<sequence length="876" mass="97643">MNKQLRGGKITASCRRGTENVLSFADPADISLKKNSRMEKSARVGLGYIMGIDLPRLAAPLFEVRGLTLTYGENDDAVIFGAKKAGDKVSRYGGWEAEGAWKPNSPAQYTLAGHSLGHWLSAAASFYCAFKNESDIFLTAESLGGFDAAAAGAEKGGRVIQPRDIYGKIEYVINKLDELQSTEIPEGCTSVVHKEYIGGCDETPFLKCFDGDDDWLGGYWVPWYNIHKLFRGLLDVYDCAGRELALKAYKVLKKLADWAAGGTEKLTDMQMRKVLDTEYGGMNEVFARMYEITGEEKYERAARRFTHDAVIDPVAAGNVSSLAGKHANTQIPKFIGAALLYECDGGKYREYAAACENFWNNVNLERCYAIGGNSLNEHFQPDGTEELGAKTCESCNTYNMMCLTEHLFLWKQKPVYMDWYERALYNHILGQQEPQTGAKMYFVSMEQGTHRIYEQKYNSWWCCTGTGMENPSRYTRTVYFTDNNDLYVNLYLPCRYTWKEKALVFDTETEYPYGESVKITVSGGSNTVNLRLRVPSWVRNSGRKMTASVNGERRAVSDGGEYVALRGIKAGDVIELVIPMAVSVYKSRDNKKIAYEYGPLVLAARLGGEVKGELEYIWEERNTLCRQTAYPSLKTSDGKGNETAGDPASYPVMKDEKALLFTLPADKNTLGEDVTLVPFSDIPHGYHNIYFDTDAVTDGRDVRLSEIITDVVDPDGQQSELGHGMMQSTGAETEYRRSSVQGSDEHGQYRFAYGIGGFFKYDMLIDKSAAENYLMIRYFDTDSAVSVSDGGGQKTFNVRFKIFAADTEIAEVEIGDGEGVFADKAFEIPREIVEAVTETDRSTGHSIIEIKLAPCGDNAATVPYRRLYMLSAPPEI</sequence>
<dbReference type="PANTHER" id="PTHR31151:SF0">
    <property type="entry name" value="PROLINE-TRNA LIGASE (DUF1680)"/>
    <property type="match status" value="1"/>
</dbReference>
<name>A0A9D1H453_9FIRM</name>
<dbReference type="Proteomes" id="UP000824165">
    <property type="component" value="Unassembled WGS sequence"/>
</dbReference>
<proteinExistence type="predicted"/>
<organism evidence="3 4">
    <name type="scientific">Candidatus Ornithomonoglobus intestinigallinarum</name>
    <dbReference type="NCBI Taxonomy" id="2840894"/>
    <lineage>
        <taxon>Bacteria</taxon>
        <taxon>Bacillati</taxon>
        <taxon>Bacillota</taxon>
        <taxon>Clostridia</taxon>
        <taxon>Candidatus Ornithomonoglobus</taxon>
    </lineage>
</organism>
<evidence type="ECO:0000259" key="1">
    <source>
        <dbReference type="Pfam" id="PF07944"/>
    </source>
</evidence>
<comment type="caution">
    <text evidence="3">The sequence shown here is derived from an EMBL/GenBank/DDBJ whole genome shotgun (WGS) entry which is preliminary data.</text>
</comment>
<gene>
    <name evidence="3" type="ORF">IAA60_05440</name>
</gene>
<dbReference type="Pfam" id="PF20736">
    <property type="entry name" value="Glyco_hydro127M"/>
    <property type="match status" value="1"/>
</dbReference>
<protein>
    <submittedName>
        <fullName evidence="3">Glycoside hydrolase family 127 protein</fullName>
    </submittedName>
</protein>
<accession>A0A9D1H453</accession>
<reference evidence="3" key="1">
    <citation type="submission" date="2020-10" db="EMBL/GenBank/DDBJ databases">
        <authorList>
            <person name="Gilroy R."/>
        </authorList>
    </citation>
    <scope>NUCLEOTIDE SEQUENCE</scope>
    <source>
        <strain evidence="3">CHK181-108</strain>
    </source>
</reference>
<dbReference type="GO" id="GO:0005975">
    <property type="term" value="P:carbohydrate metabolic process"/>
    <property type="evidence" value="ECO:0007669"/>
    <property type="project" value="InterPro"/>
</dbReference>
<feature type="domain" description="Non-reducing end beta-L-arabinofuranosidase-like GH127 middle" evidence="2">
    <location>
        <begin position="486"/>
        <end position="580"/>
    </location>
</feature>
<evidence type="ECO:0000259" key="2">
    <source>
        <dbReference type="Pfam" id="PF20736"/>
    </source>
</evidence>
<dbReference type="Pfam" id="PF07944">
    <property type="entry name" value="Beta-AFase-like_GH127_cat"/>
    <property type="match status" value="1"/>
</dbReference>
<dbReference type="AlphaFoldDB" id="A0A9D1H453"/>
<reference evidence="3" key="2">
    <citation type="journal article" date="2021" name="PeerJ">
        <title>Extensive microbial diversity within the chicken gut microbiome revealed by metagenomics and culture.</title>
        <authorList>
            <person name="Gilroy R."/>
            <person name="Ravi A."/>
            <person name="Getino M."/>
            <person name="Pursley I."/>
            <person name="Horton D.L."/>
            <person name="Alikhan N.F."/>
            <person name="Baker D."/>
            <person name="Gharbi K."/>
            <person name="Hall N."/>
            <person name="Watson M."/>
            <person name="Adriaenssens E.M."/>
            <person name="Foster-Nyarko E."/>
            <person name="Jarju S."/>
            <person name="Secka A."/>
            <person name="Antonio M."/>
            <person name="Oren A."/>
            <person name="Chaudhuri R.R."/>
            <person name="La Ragione R."/>
            <person name="Hildebrand F."/>
            <person name="Pallen M.J."/>
        </authorList>
    </citation>
    <scope>NUCLEOTIDE SEQUENCE</scope>
    <source>
        <strain evidence="3">CHK181-108</strain>
    </source>
</reference>
<dbReference type="InterPro" id="IPR049046">
    <property type="entry name" value="Beta-AFase-like_GH127_middle"/>
</dbReference>
<dbReference type="PANTHER" id="PTHR31151">
    <property type="entry name" value="PROLINE-TRNA LIGASE (DUF1680)"/>
    <property type="match status" value="1"/>
</dbReference>
<evidence type="ECO:0000313" key="3">
    <source>
        <dbReference type="EMBL" id="HIT85332.1"/>
    </source>
</evidence>
<dbReference type="GO" id="GO:0016787">
    <property type="term" value="F:hydrolase activity"/>
    <property type="evidence" value="ECO:0007669"/>
    <property type="project" value="UniProtKB-KW"/>
</dbReference>
<dbReference type="InterPro" id="IPR012878">
    <property type="entry name" value="Beta-AFase-like_GH127_cat"/>
</dbReference>
<evidence type="ECO:0000313" key="4">
    <source>
        <dbReference type="Proteomes" id="UP000824165"/>
    </source>
</evidence>
<dbReference type="SUPFAM" id="SSF48208">
    <property type="entry name" value="Six-hairpin glycosidases"/>
    <property type="match status" value="1"/>
</dbReference>